<evidence type="ECO:0000256" key="1">
    <source>
        <dbReference type="SAM" id="Phobius"/>
    </source>
</evidence>
<feature type="transmembrane region" description="Helical" evidence="1">
    <location>
        <begin position="7"/>
        <end position="24"/>
    </location>
</feature>
<keyword evidence="1" id="KW-1133">Transmembrane helix</keyword>
<dbReference type="EMBL" id="JAGIOL010000001">
    <property type="protein sequence ID" value="MBP2436317.1"/>
    <property type="molecule type" value="Genomic_DNA"/>
</dbReference>
<keyword evidence="3" id="KW-1185">Reference proteome</keyword>
<proteinExistence type="predicted"/>
<name>A0ABS4ZGA6_9MICO</name>
<gene>
    <name evidence="2" type="ORF">JOF34_000903</name>
</gene>
<reference evidence="2 3" key="1">
    <citation type="submission" date="2021-03" db="EMBL/GenBank/DDBJ databases">
        <title>Sequencing the genomes of 1000 actinobacteria strains.</title>
        <authorList>
            <person name="Klenk H.-P."/>
        </authorList>
    </citation>
    <scope>NUCLEOTIDE SEQUENCE [LARGE SCALE GENOMIC DNA]</scope>
    <source>
        <strain evidence="2 3">DSM 24221</strain>
    </source>
</reference>
<organism evidence="2 3">
    <name type="scientific">Microbacterium amylolyticum</name>
    <dbReference type="NCBI Taxonomy" id="936337"/>
    <lineage>
        <taxon>Bacteria</taxon>
        <taxon>Bacillati</taxon>
        <taxon>Actinomycetota</taxon>
        <taxon>Actinomycetes</taxon>
        <taxon>Micrococcales</taxon>
        <taxon>Microbacteriaceae</taxon>
        <taxon>Microbacterium</taxon>
    </lineage>
</organism>
<evidence type="ECO:0000313" key="2">
    <source>
        <dbReference type="EMBL" id="MBP2436317.1"/>
    </source>
</evidence>
<dbReference type="Proteomes" id="UP001519362">
    <property type="component" value="Unassembled WGS sequence"/>
</dbReference>
<protein>
    <submittedName>
        <fullName evidence="2">Uncharacterized protein</fullName>
    </submittedName>
</protein>
<feature type="transmembrane region" description="Helical" evidence="1">
    <location>
        <begin position="30"/>
        <end position="46"/>
    </location>
</feature>
<accession>A0ABS4ZGA6</accession>
<keyword evidence="1" id="KW-0472">Membrane</keyword>
<keyword evidence="1" id="KW-0812">Transmembrane</keyword>
<evidence type="ECO:0000313" key="3">
    <source>
        <dbReference type="Proteomes" id="UP001519362"/>
    </source>
</evidence>
<comment type="caution">
    <text evidence="2">The sequence shown here is derived from an EMBL/GenBank/DDBJ whole genome shotgun (WGS) entry which is preliminary data.</text>
</comment>
<dbReference type="RefSeq" id="WP_165136700.1">
    <property type="nucleotide sequence ID" value="NZ_CP049253.1"/>
</dbReference>
<sequence length="65" mass="6692">MSRRTRSVLIAAGLFALSILVGVILESVWLGVFLGLIVGVVALIGMQSKKGGHQGLSDDDNGAAL</sequence>